<feature type="transmembrane region" description="Helical" evidence="1">
    <location>
        <begin position="12"/>
        <end position="33"/>
    </location>
</feature>
<accession>A0A4R6ZS07</accession>
<keyword evidence="1" id="KW-0812">Transmembrane</keyword>
<gene>
    <name evidence="2" type="ORF">DFP96_101289</name>
</gene>
<comment type="caution">
    <text evidence="2">The sequence shown here is derived from an EMBL/GenBank/DDBJ whole genome shotgun (WGS) entry which is preliminary data.</text>
</comment>
<dbReference type="GO" id="GO:0140359">
    <property type="term" value="F:ABC-type transporter activity"/>
    <property type="evidence" value="ECO:0007669"/>
    <property type="project" value="InterPro"/>
</dbReference>
<sequence length="271" mass="30178">MNILKIEWKTHFKSLLVWSGVVALVLGMFMAFFPSMQSSGMQDLVNTKMNALPKEMMNVLHISSMADLTEIDAYFAYVFQYIFIAACVYAAMIGAQALVKEETDGTIEFLYAQPITRSELVAWKMVGNAISFIAFWAITFTVSTVLVVFLKQDGANVSDLVQSLVRVFSNELLVALLFMSAGFCFSAIVHSSKQATPVALGLVFLTYILGILAGINDNVDFFKYFSPINFAIPSDMIKASMEGVNVWITVISMIVLVILTFVLYRKKDLRV</sequence>
<dbReference type="PANTHER" id="PTHR43471:SF12">
    <property type="entry name" value="HYPOTHETICAL MEMBRANE PROTEIN, CONSERVED"/>
    <property type="match status" value="1"/>
</dbReference>
<feature type="transmembrane region" description="Helical" evidence="1">
    <location>
        <begin position="196"/>
        <end position="215"/>
    </location>
</feature>
<dbReference type="STRING" id="1265846.PROCOU_12433"/>
<feature type="transmembrane region" description="Helical" evidence="1">
    <location>
        <begin position="74"/>
        <end position="99"/>
    </location>
</feature>
<keyword evidence="3" id="KW-1185">Reference proteome</keyword>
<keyword evidence="1" id="KW-0472">Membrane</keyword>
<dbReference type="RefSeq" id="WP_036072362.1">
    <property type="nucleotide sequence ID" value="NZ_JAARQJ010000004.1"/>
</dbReference>
<name>A0A4R6ZS07_9LIST</name>
<feature type="transmembrane region" description="Helical" evidence="1">
    <location>
        <begin position="120"/>
        <end position="150"/>
    </location>
</feature>
<evidence type="ECO:0000313" key="3">
    <source>
        <dbReference type="Proteomes" id="UP000295558"/>
    </source>
</evidence>
<dbReference type="PANTHER" id="PTHR43471">
    <property type="entry name" value="ABC TRANSPORTER PERMEASE"/>
    <property type="match status" value="1"/>
</dbReference>
<organism evidence="2 3">
    <name type="scientific">Listeria rocourtiae</name>
    <dbReference type="NCBI Taxonomy" id="647910"/>
    <lineage>
        <taxon>Bacteria</taxon>
        <taxon>Bacillati</taxon>
        <taxon>Bacillota</taxon>
        <taxon>Bacilli</taxon>
        <taxon>Bacillales</taxon>
        <taxon>Listeriaceae</taxon>
        <taxon>Listeria</taxon>
    </lineage>
</organism>
<protein>
    <submittedName>
        <fullName evidence="2">ABC-2 type transport system permease protein</fullName>
    </submittedName>
</protein>
<proteinExistence type="predicted"/>
<feature type="transmembrane region" description="Helical" evidence="1">
    <location>
        <begin position="170"/>
        <end position="189"/>
    </location>
</feature>
<dbReference type="Proteomes" id="UP000295558">
    <property type="component" value="Unassembled WGS sequence"/>
</dbReference>
<evidence type="ECO:0000256" key="1">
    <source>
        <dbReference type="SAM" id="Phobius"/>
    </source>
</evidence>
<reference evidence="2 3" key="1">
    <citation type="submission" date="2019-03" db="EMBL/GenBank/DDBJ databases">
        <title>Genomic Encyclopedia of Type Strains, Phase III (KMG-III): the genomes of soil and plant-associated and newly described type strains.</title>
        <authorList>
            <person name="Whitman W."/>
        </authorList>
    </citation>
    <scope>NUCLEOTIDE SEQUENCE [LARGE SCALE GENOMIC DNA]</scope>
    <source>
        <strain evidence="2 3">CECT 7972</strain>
    </source>
</reference>
<feature type="transmembrane region" description="Helical" evidence="1">
    <location>
        <begin position="244"/>
        <end position="264"/>
    </location>
</feature>
<dbReference type="GO" id="GO:0005886">
    <property type="term" value="C:plasma membrane"/>
    <property type="evidence" value="ECO:0007669"/>
    <property type="project" value="UniProtKB-SubCell"/>
</dbReference>
<dbReference type="OrthoDB" id="9800309at2"/>
<dbReference type="Pfam" id="PF12679">
    <property type="entry name" value="ABC2_membrane_2"/>
    <property type="match status" value="1"/>
</dbReference>
<evidence type="ECO:0000313" key="2">
    <source>
        <dbReference type="EMBL" id="TDR55355.1"/>
    </source>
</evidence>
<dbReference type="EMBL" id="SNZK01000001">
    <property type="protein sequence ID" value="TDR55355.1"/>
    <property type="molecule type" value="Genomic_DNA"/>
</dbReference>
<dbReference type="AlphaFoldDB" id="A0A4R6ZS07"/>
<keyword evidence="1" id="KW-1133">Transmembrane helix</keyword>